<sequence length="259" mass="28913">MQSDLHNPTLRVINTLNLVDSYRTGISMSEISSQLQIPKSTLSPILRTLVSCNFLNLNDNGEYTCSFNLFQLGLDYSGHLDVLSVIKKQMEVAVEKIGEIVQFGILDQDQVLYLEKVNTKENIEIVSSVGMKLPASATAIGKALLSGLSDAKLEAMYSNYVFKKFTENTITSFDRLLEEIHAVRKNGYAVENQEISMHTSCIAVPIKVDGCIKGAISATYPLFRYRQGKVEHIITILLDQKNIIEKIITVQGMDLNFTK</sequence>
<dbReference type="SUPFAM" id="SSF46785">
    <property type="entry name" value="Winged helix' DNA-binding domain"/>
    <property type="match status" value="1"/>
</dbReference>
<dbReference type="PANTHER" id="PTHR30136:SF35">
    <property type="entry name" value="HTH-TYPE TRANSCRIPTIONAL REGULATOR RV1719"/>
    <property type="match status" value="1"/>
</dbReference>
<keyword evidence="3" id="KW-0804">Transcription</keyword>
<dbReference type="SUPFAM" id="SSF55781">
    <property type="entry name" value="GAF domain-like"/>
    <property type="match status" value="1"/>
</dbReference>
<keyword evidence="2" id="KW-0238">DNA-binding</keyword>
<accession>A0ABY7QUA6</accession>
<evidence type="ECO:0000259" key="4">
    <source>
        <dbReference type="PROSITE" id="PS51078"/>
    </source>
</evidence>
<evidence type="ECO:0000256" key="3">
    <source>
        <dbReference type="ARBA" id="ARBA00023163"/>
    </source>
</evidence>
<dbReference type="PANTHER" id="PTHR30136">
    <property type="entry name" value="HELIX-TURN-HELIX TRANSCRIPTIONAL REGULATOR, ICLR FAMILY"/>
    <property type="match status" value="1"/>
</dbReference>
<dbReference type="Proteomes" id="UP001210339">
    <property type="component" value="Chromosome"/>
</dbReference>
<dbReference type="EMBL" id="CP115667">
    <property type="protein sequence ID" value="WBW49860.1"/>
    <property type="molecule type" value="Genomic_DNA"/>
</dbReference>
<keyword evidence="6" id="KW-1185">Reference proteome</keyword>
<dbReference type="RefSeq" id="WP_271191391.1">
    <property type="nucleotide sequence ID" value="NZ_CP115667.1"/>
</dbReference>
<evidence type="ECO:0000313" key="5">
    <source>
        <dbReference type="EMBL" id="WBW49860.1"/>
    </source>
</evidence>
<dbReference type="Pfam" id="PF09339">
    <property type="entry name" value="HTH_IclR"/>
    <property type="match status" value="1"/>
</dbReference>
<protein>
    <submittedName>
        <fullName evidence="5">IclR family transcriptional regulator</fullName>
    </submittedName>
</protein>
<gene>
    <name evidence="5" type="ORF">O6R05_07615</name>
</gene>
<evidence type="ECO:0000313" key="6">
    <source>
        <dbReference type="Proteomes" id="UP001210339"/>
    </source>
</evidence>
<evidence type="ECO:0000256" key="2">
    <source>
        <dbReference type="ARBA" id="ARBA00023125"/>
    </source>
</evidence>
<dbReference type="Pfam" id="PF01614">
    <property type="entry name" value="IclR_C"/>
    <property type="match status" value="1"/>
</dbReference>
<keyword evidence="1" id="KW-0805">Transcription regulation</keyword>
<dbReference type="Gene3D" id="1.10.10.10">
    <property type="entry name" value="Winged helix-like DNA-binding domain superfamily/Winged helix DNA-binding domain"/>
    <property type="match status" value="1"/>
</dbReference>
<organism evidence="5 6">
    <name type="scientific">Peptoniphilus equinus</name>
    <dbReference type="NCBI Taxonomy" id="3016343"/>
    <lineage>
        <taxon>Bacteria</taxon>
        <taxon>Bacillati</taxon>
        <taxon>Bacillota</taxon>
        <taxon>Tissierellia</taxon>
        <taxon>Tissierellales</taxon>
        <taxon>Peptoniphilaceae</taxon>
        <taxon>Peptoniphilus</taxon>
    </lineage>
</organism>
<evidence type="ECO:0000256" key="1">
    <source>
        <dbReference type="ARBA" id="ARBA00023015"/>
    </source>
</evidence>
<feature type="domain" description="IclR-ED" evidence="4">
    <location>
        <begin position="68"/>
        <end position="250"/>
    </location>
</feature>
<dbReference type="PROSITE" id="PS51078">
    <property type="entry name" value="ICLR_ED"/>
    <property type="match status" value="1"/>
</dbReference>
<dbReference type="Gene3D" id="3.30.450.40">
    <property type="match status" value="1"/>
</dbReference>
<dbReference type="InterPro" id="IPR014757">
    <property type="entry name" value="Tscrpt_reg_IclR_C"/>
</dbReference>
<proteinExistence type="predicted"/>
<reference evidence="5 6" key="1">
    <citation type="submission" date="2023-01" db="EMBL/GenBank/DDBJ databases">
        <authorList>
            <person name="Lee S.H."/>
            <person name="Jung H.S."/>
            <person name="Yun J.U."/>
        </authorList>
    </citation>
    <scope>NUCLEOTIDE SEQUENCE [LARGE SCALE GENOMIC DNA]</scope>
    <source>
        <strain evidence="5 6">CBA3646</strain>
    </source>
</reference>
<dbReference type="InterPro" id="IPR036388">
    <property type="entry name" value="WH-like_DNA-bd_sf"/>
</dbReference>
<dbReference type="InterPro" id="IPR029016">
    <property type="entry name" value="GAF-like_dom_sf"/>
</dbReference>
<name>A0ABY7QUA6_9FIRM</name>
<dbReference type="SMART" id="SM00346">
    <property type="entry name" value="HTH_ICLR"/>
    <property type="match status" value="1"/>
</dbReference>
<dbReference type="InterPro" id="IPR036390">
    <property type="entry name" value="WH_DNA-bd_sf"/>
</dbReference>
<dbReference type="InterPro" id="IPR050707">
    <property type="entry name" value="HTH_MetabolicPath_Reg"/>
</dbReference>
<dbReference type="InterPro" id="IPR005471">
    <property type="entry name" value="Tscrpt_reg_IclR_N"/>
</dbReference>